<feature type="coiled-coil region" evidence="1">
    <location>
        <begin position="633"/>
        <end position="761"/>
    </location>
</feature>
<feature type="domain" description="Rad50/SbcC-type AAA" evidence="2">
    <location>
        <begin position="12"/>
        <end position="287"/>
    </location>
</feature>
<evidence type="ECO:0000313" key="4">
    <source>
        <dbReference type="Proteomes" id="UP000305874"/>
    </source>
</evidence>
<feature type="coiled-coil region" evidence="1">
    <location>
        <begin position="319"/>
        <end position="372"/>
    </location>
</feature>
<dbReference type="STRING" id="151081.TW72_06845"/>
<dbReference type="GO" id="GO:0016887">
    <property type="term" value="F:ATP hydrolysis activity"/>
    <property type="evidence" value="ECO:0007669"/>
    <property type="project" value="InterPro"/>
</dbReference>
<reference evidence="3 4" key="1">
    <citation type="submission" date="2017-12" db="EMBL/GenBank/DDBJ databases">
        <authorList>
            <person name="Paulsen S."/>
            <person name="Gram L.K."/>
        </authorList>
    </citation>
    <scope>NUCLEOTIDE SEQUENCE [LARGE SCALE GENOMIC DNA]</scope>
    <source>
        <strain evidence="3 4">S2897</strain>
    </source>
</reference>
<gene>
    <name evidence="3" type="ORF">CWC05_10830</name>
</gene>
<dbReference type="Pfam" id="PF13476">
    <property type="entry name" value="AAA_23"/>
    <property type="match status" value="1"/>
</dbReference>
<organism evidence="3 4">
    <name type="scientific">Pseudoalteromonas ruthenica</name>
    <dbReference type="NCBI Taxonomy" id="151081"/>
    <lineage>
        <taxon>Bacteria</taxon>
        <taxon>Pseudomonadati</taxon>
        <taxon>Pseudomonadota</taxon>
        <taxon>Gammaproteobacteria</taxon>
        <taxon>Alteromonadales</taxon>
        <taxon>Pseudoalteromonadaceae</taxon>
        <taxon>Pseudoalteromonas</taxon>
    </lineage>
</organism>
<feature type="coiled-coil region" evidence="1">
    <location>
        <begin position="800"/>
        <end position="939"/>
    </location>
</feature>
<protein>
    <recommendedName>
        <fullName evidence="2">Rad50/SbcC-type AAA domain-containing protein</fullName>
    </recommendedName>
</protein>
<dbReference type="Gene3D" id="1.10.287.1490">
    <property type="match status" value="3"/>
</dbReference>
<dbReference type="Proteomes" id="UP000305874">
    <property type="component" value="Unassembled WGS sequence"/>
</dbReference>
<reference evidence="4" key="2">
    <citation type="submission" date="2019-06" db="EMBL/GenBank/DDBJ databases">
        <title>Co-occurence of chitin degradation, pigmentation and bioactivity in marine Pseudoalteromonas.</title>
        <authorList>
            <person name="Sonnenschein E.C."/>
            <person name="Bech P.K."/>
        </authorList>
    </citation>
    <scope>NUCLEOTIDE SEQUENCE [LARGE SCALE GENOMIC DNA]</scope>
    <source>
        <strain evidence="4">S2897</strain>
    </source>
</reference>
<sequence length="1227" mass="141709">MLSRRGIMKINRLQIHNLASLLDADIDFSRPPLRDAGLFAITGDTGAGKSTILDALCLGLYDKTARLSNESTQKVDFNGDNVRLNDPRHLLRRGTGIGWVKVDFVAIDGAHYRALWQVTRARKKPNGKLQAPTHALYLMPQEQLVSDGKLETKKTIERLVGLNFEQFTRAVMLAQNEFSAFLRAQGDERAVLLERLSGTQKYSVVGQRVYSGYKAKLNDVEAFKASMDAVDILDEQQLQELNEQQHQYIEQQQQCQKRREQVAKHLQWFTSEQQLQHEIADLQQRIQTTSNSLERLEPRVREAQRVKQCWQIEDNLTSTARLQQRLAQQQTRQEELTRSDAKSVWQHGEQQQQLAQQQLRHAQQQYAQRKEKLNAAVALDVKIAQKKEVLAAKRSEFEQTSAQQLQLTQQSQNLAAQVDESNRRLDEYTTQLESQPWLAELVKNWSHYHHLWQRINSYDATYKEKNEQLQASNNELSKLDQSLATLNEENTTFQQSIQALEQQIVSLQPQPEAFSATELQRQLGTWQQALERFQQWRSSNRQLVTVRHQQQSLHAELEQKQQQLHEASQHHSVLEQQLSHARQAYEQVKLRASEQITHLRTQLKSGEPCMVCGSEHHPFAENDENNHAFAALLADFEQAYATAQKNLDQHYTKRHALQTEIQLAQQQIDNVSATEQQLKSQLQQLAQQLEPFIQGKPLDELSDQDFTKPIADIQQQYQQLEQLEQQLVKLRSELKVQQQNSGELQGQLQSCEQRRQQLQLQTQRIAYELETEQQQCQQSIAELREHFSEAPWWQDSLHQLARLWQQLVEQKQQFEQLQNEYARAQQQTTQLNQQRDQIFTKLESLQSQQQKLGEQLQMQEQEITHLLTERSTLIAHGQDPKAQLEELEESIEKAQQTLDTQQAACQQQQRRYEQEQSEYQHLVKNCSQLQQDIEELKKAFDVWYQDYRAFDEGLTIEQIKNLLTQDKQQVQAVLTEHATLEQTKVRFQAQLEHSESRLQQLVKSRPDKNLTELEAQKRQLDEQFDDSQQALTLLGARLENHRQNVERLAEQGEQLKDLQQQLATWTTLNSALGDAQGKRLRNLVQSQTLAILLGYANQHLHALSKRYRLTRITGTLDIAIIDHDMADEQRSVNTLSGGESFLVSLALALGLASLSSNKVKIESLFIDEGFGTLDSETLSIAMDALDNLQAQGRKVGVISHIPQLTERVATQVKVRKRPGGYSVVECE</sequence>
<feature type="coiled-coil region" evidence="1">
    <location>
        <begin position="550"/>
        <end position="591"/>
    </location>
</feature>
<dbReference type="InterPro" id="IPR027417">
    <property type="entry name" value="P-loop_NTPase"/>
</dbReference>
<proteinExistence type="predicted"/>
<dbReference type="AlphaFoldDB" id="A0A5S3Z4K5"/>
<evidence type="ECO:0000256" key="1">
    <source>
        <dbReference type="SAM" id="Coils"/>
    </source>
</evidence>
<dbReference type="InterPro" id="IPR038729">
    <property type="entry name" value="Rad50/SbcC_AAA"/>
</dbReference>
<dbReference type="PANTHER" id="PTHR32114">
    <property type="entry name" value="ABC TRANSPORTER ABCH.3"/>
    <property type="match status" value="1"/>
</dbReference>
<feature type="coiled-coil region" evidence="1">
    <location>
        <begin position="238"/>
        <end position="292"/>
    </location>
</feature>
<dbReference type="GO" id="GO:0006302">
    <property type="term" value="P:double-strand break repair"/>
    <property type="evidence" value="ECO:0007669"/>
    <property type="project" value="InterPro"/>
</dbReference>
<dbReference type="Gene3D" id="3.40.50.300">
    <property type="entry name" value="P-loop containing nucleotide triphosphate hydrolases"/>
    <property type="match status" value="2"/>
</dbReference>
<feature type="coiled-coil region" evidence="1">
    <location>
        <begin position="1010"/>
        <end position="1068"/>
    </location>
</feature>
<name>A0A5S3Z4K5_9GAMM</name>
<accession>A0A5S3Z4K5</accession>
<feature type="coiled-coil region" evidence="1">
    <location>
        <begin position="455"/>
        <end position="503"/>
    </location>
</feature>
<evidence type="ECO:0000313" key="3">
    <source>
        <dbReference type="EMBL" id="TMP86961.1"/>
    </source>
</evidence>
<dbReference type="EMBL" id="PNCG01000010">
    <property type="protein sequence ID" value="TMP86961.1"/>
    <property type="molecule type" value="Genomic_DNA"/>
</dbReference>
<comment type="caution">
    <text evidence="3">The sequence shown here is derived from an EMBL/GenBank/DDBJ whole genome shotgun (WGS) entry which is preliminary data.</text>
</comment>
<evidence type="ECO:0000259" key="2">
    <source>
        <dbReference type="Pfam" id="PF13476"/>
    </source>
</evidence>
<dbReference type="PANTHER" id="PTHR32114:SF2">
    <property type="entry name" value="ABC TRANSPORTER ABCH.3"/>
    <property type="match status" value="1"/>
</dbReference>
<keyword evidence="1" id="KW-0175">Coiled coil</keyword>
<dbReference type="Pfam" id="PF13558">
    <property type="entry name" value="SbcC_Walker_B"/>
    <property type="match status" value="1"/>
</dbReference>
<dbReference type="SUPFAM" id="SSF52540">
    <property type="entry name" value="P-loop containing nucleoside triphosphate hydrolases"/>
    <property type="match status" value="2"/>
</dbReference>